<evidence type="ECO:0000313" key="2">
    <source>
        <dbReference type="Proteomes" id="UP000249799"/>
    </source>
</evidence>
<proteinExistence type="predicted"/>
<evidence type="ECO:0000313" key="1">
    <source>
        <dbReference type="EMBL" id="AWV88286.1"/>
    </source>
</evidence>
<dbReference type="KEGG" id="bsed:DN745_02595"/>
<organism evidence="1 2">
    <name type="scientific">Bradymonas sediminis</name>
    <dbReference type="NCBI Taxonomy" id="1548548"/>
    <lineage>
        <taxon>Bacteria</taxon>
        <taxon>Deltaproteobacteria</taxon>
        <taxon>Bradymonadales</taxon>
        <taxon>Bradymonadaceae</taxon>
        <taxon>Bradymonas</taxon>
    </lineage>
</organism>
<dbReference type="Proteomes" id="UP000249799">
    <property type="component" value="Chromosome"/>
</dbReference>
<dbReference type="RefSeq" id="WP_111331898.1">
    <property type="nucleotide sequence ID" value="NZ_CP030032.1"/>
</dbReference>
<dbReference type="EMBL" id="CP030032">
    <property type="protein sequence ID" value="AWV88286.1"/>
    <property type="molecule type" value="Genomic_DNA"/>
</dbReference>
<accession>A0A2Z4FHX2</accession>
<dbReference type="AlphaFoldDB" id="A0A2Z4FHX2"/>
<dbReference type="PROSITE" id="PS51257">
    <property type="entry name" value="PROKAR_LIPOPROTEIN"/>
    <property type="match status" value="1"/>
</dbReference>
<protein>
    <submittedName>
        <fullName evidence="1">Uncharacterized protein</fullName>
    </submittedName>
</protein>
<name>A0A2Z4FHX2_9DELT</name>
<dbReference type="OrthoDB" id="9819393at2"/>
<sequence>MKSLNSRNAIAITRRLGGAALLLGLLSASYGCLDDVTLCDGSEDIRLAYRTGGGGMISPGHKLMSENGSSFLYVDGQCRYWAFPREDDGVSDNTWSEVATGELSAEQEAELKDELSVVEWQRWDQEGFQENPANDGGAATFWMPNTTFSCSGGCGSGERNEIHQNVRSWMGKLAKRGEPVRSDVRILAEVVPESVLRQNREHPVQPAPAGLDLGAHAFEAGDHYCAGNGVLVSGEAANTLRRYRREYAHGEHGAFWYSYLPIEAVDGQQYMVYMRDTTPLEAANGLVKLDGIRAEFCAQ</sequence>
<keyword evidence="2" id="KW-1185">Reference proteome</keyword>
<reference evidence="1 2" key="1">
    <citation type="submission" date="2018-06" db="EMBL/GenBank/DDBJ databases">
        <title>Lujinxingia sediminis gen. nov. sp. nov., a new facultative anaerobic member of the class Deltaproteobacteria, and proposal of Lujinxingaceae fam. nov.</title>
        <authorList>
            <person name="Guo L.-Y."/>
            <person name="Li C.-M."/>
            <person name="Wang S."/>
            <person name="Du Z.-J."/>
        </authorList>
    </citation>
    <scope>NUCLEOTIDE SEQUENCE [LARGE SCALE GENOMIC DNA]</scope>
    <source>
        <strain evidence="1 2">FA350</strain>
    </source>
</reference>
<gene>
    <name evidence="1" type="ORF">DN745_02595</name>
</gene>